<keyword evidence="3 6" id="KW-0812">Transmembrane</keyword>
<evidence type="ECO:0000313" key="8">
    <source>
        <dbReference type="EMBL" id="MBD8024333.1"/>
    </source>
</evidence>
<dbReference type="Pfam" id="PF13396">
    <property type="entry name" value="PLDc_N"/>
    <property type="match status" value="1"/>
</dbReference>
<evidence type="ECO:0000313" key="9">
    <source>
        <dbReference type="Proteomes" id="UP000602532"/>
    </source>
</evidence>
<comment type="subcellular location">
    <subcellularLocation>
        <location evidence="1">Cell membrane</location>
        <topology evidence="1">Multi-pass membrane protein</topology>
    </subcellularLocation>
</comment>
<gene>
    <name evidence="8" type="ORF">H9622_12125</name>
</gene>
<dbReference type="RefSeq" id="WP_191766680.1">
    <property type="nucleotide sequence ID" value="NZ_JACSPM010000004.1"/>
</dbReference>
<organism evidence="8 9">
    <name type="scientific">Microbacterium gallinarum</name>
    <dbReference type="NCBI Taxonomy" id="2762209"/>
    <lineage>
        <taxon>Bacteria</taxon>
        <taxon>Bacillati</taxon>
        <taxon>Actinomycetota</taxon>
        <taxon>Actinomycetes</taxon>
        <taxon>Micrococcales</taxon>
        <taxon>Microbacteriaceae</taxon>
        <taxon>Microbacterium</taxon>
    </lineage>
</organism>
<feature type="domain" description="Cardiolipin synthase N-terminal" evidence="7">
    <location>
        <begin position="25"/>
        <end position="67"/>
    </location>
</feature>
<name>A0ABR8X4U2_9MICO</name>
<dbReference type="EMBL" id="JACSPM010000004">
    <property type="protein sequence ID" value="MBD8024333.1"/>
    <property type="molecule type" value="Genomic_DNA"/>
</dbReference>
<evidence type="ECO:0000256" key="2">
    <source>
        <dbReference type="ARBA" id="ARBA00022475"/>
    </source>
</evidence>
<keyword evidence="9" id="KW-1185">Reference proteome</keyword>
<evidence type="ECO:0000256" key="6">
    <source>
        <dbReference type="SAM" id="Phobius"/>
    </source>
</evidence>
<dbReference type="Proteomes" id="UP000602532">
    <property type="component" value="Unassembled WGS sequence"/>
</dbReference>
<evidence type="ECO:0000256" key="5">
    <source>
        <dbReference type="ARBA" id="ARBA00023136"/>
    </source>
</evidence>
<protein>
    <submittedName>
        <fullName evidence="8">PLDc N-terminal domain-containing protein</fullName>
    </submittedName>
</protein>
<evidence type="ECO:0000259" key="7">
    <source>
        <dbReference type="Pfam" id="PF13396"/>
    </source>
</evidence>
<evidence type="ECO:0000256" key="3">
    <source>
        <dbReference type="ARBA" id="ARBA00022692"/>
    </source>
</evidence>
<feature type="transmembrane region" description="Helical" evidence="6">
    <location>
        <begin position="48"/>
        <end position="66"/>
    </location>
</feature>
<dbReference type="InterPro" id="IPR027379">
    <property type="entry name" value="CLS_N"/>
</dbReference>
<feature type="transmembrane region" description="Helical" evidence="6">
    <location>
        <begin position="12"/>
        <end position="32"/>
    </location>
</feature>
<keyword evidence="2" id="KW-1003">Cell membrane</keyword>
<evidence type="ECO:0000256" key="4">
    <source>
        <dbReference type="ARBA" id="ARBA00022989"/>
    </source>
</evidence>
<keyword evidence="5 6" id="KW-0472">Membrane</keyword>
<proteinExistence type="predicted"/>
<reference evidence="8 9" key="1">
    <citation type="submission" date="2020-08" db="EMBL/GenBank/DDBJ databases">
        <title>A Genomic Blueprint of the Chicken Gut Microbiome.</title>
        <authorList>
            <person name="Gilroy R."/>
            <person name="Ravi A."/>
            <person name="Getino M."/>
            <person name="Pursley I."/>
            <person name="Horton D.L."/>
            <person name="Alikhan N.-F."/>
            <person name="Baker D."/>
            <person name="Gharbi K."/>
            <person name="Hall N."/>
            <person name="Watson M."/>
            <person name="Adriaenssens E.M."/>
            <person name="Foster-Nyarko E."/>
            <person name="Jarju S."/>
            <person name="Secka A."/>
            <person name="Antonio M."/>
            <person name="Oren A."/>
            <person name="Chaudhuri R."/>
            <person name="La Ragione R.M."/>
            <person name="Hildebrand F."/>
            <person name="Pallen M.J."/>
        </authorList>
    </citation>
    <scope>NUCLEOTIDE SEQUENCE [LARGE SCALE GENOMIC DNA]</scope>
    <source>
        <strain evidence="8 9">Sa1CUA4</strain>
    </source>
</reference>
<evidence type="ECO:0000256" key="1">
    <source>
        <dbReference type="ARBA" id="ARBA00004651"/>
    </source>
</evidence>
<keyword evidence="4 6" id="KW-1133">Transmembrane helix</keyword>
<sequence>MTKSRQEMTPTGRAVLGLVGLVQVVFAFLAFWDLAHRDASEVRGPKPAWIPAILVNWIGPASYFLFGIRR</sequence>
<accession>A0ABR8X4U2</accession>
<comment type="caution">
    <text evidence="8">The sequence shown here is derived from an EMBL/GenBank/DDBJ whole genome shotgun (WGS) entry which is preliminary data.</text>
</comment>